<sequence>MGFNEIPVDGLTHAYFAFGYIIPITPKVAPMDDLPADLFSQFTAIKRRNSGLKTVIALGGDMVSTAENRKLFVGNLLGFMRRYGFDGVDFGWEYPGAGDCGRRPDDGKNFVAFLKELDEVNNLQPSKYVVSFTIPTSYWCSTISPRMRRSRVSRRIGYLGSWKGRIDRDDASRSSAV</sequence>
<organism evidence="3 4">
    <name type="scientific">Microdochium trichocladiopsis</name>
    <dbReference type="NCBI Taxonomy" id="1682393"/>
    <lineage>
        <taxon>Eukaryota</taxon>
        <taxon>Fungi</taxon>
        <taxon>Dikarya</taxon>
        <taxon>Ascomycota</taxon>
        <taxon>Pezizomycotina</taxon>
        <taxon>Sordariomycetes</taxon>
        <taxon>Xylariomycetidae</taxon>
        <taxon>Xylariales</taxon>
        <taxon>Microdochiaceae</taxon>
        <taxon>Microdochium</taxon>
    </lineage>
</organism>
<dbReference type="InterPro" id="IPR001223">
    <property type="entry name" value="Glyco_hydro18_cat"/>
</dbReference>
<evidence type="ECO:0000256" key="1">
    <source>
        <dbReference type="ARBA" id="ARBA00012729"/>
    </source>
</evidence>
<dbReference type="PANTHER" id="PTHR11177:SF397">
    <property type="entry name" value="CHITINASE"/>
    <property type="match status" value="1"/>
</dbReference>
<dbReference type="Proteomes" id="UP000756346">
    <property type="component" value="Unassembled WGS sequence"/>
</dbReference>
<dbReference type="SMART" id="SM00636">
    <property type="entry name" value="Glyco_18"/>
    <property type="match status" value="1"/>
</dbReference>
<dbReference type="AlphaFoldDB" id="A0A9P8XZJ9"/>
<evidence type="ECO:0000259" key="2">
    <source>
        <dbReference type="PROSITE" id="PS51910"/>
    </source>
</evidence>
<gene>
    <name evidence="3" type="ORF">B0I36DRAFT_366846</name>
</gene>
<protein>
    <recommendedName>
        <fullName evidence="1">chitinase</fullName>
        <ecNumber evidence="1">3.2.1.14</ecNumber>
    </recommendedName>
</protein>
<feature type="domain" description="GH18" evidence="2">
    <location>
        <begin position="1"/>
        <end position="177"/>
    </location>
</feature>
<dbReference type="EC" id="3.2.1.14" evidence="1"/>
<dbReference type="PROSITE" id="PS51910">
    <property type="entry name" value="GH18_2"/>
    <property type="match status" value="1"/>
</dbReference>
<evidence type="ECO:0000313" key="3">
    <source>
        <dbReference type="EMBL" id="KAH7024945.1"/>
    </source>
</evidence>
<keyword evidence="4" id="KW-1185">Reference proteome</keyword>
<evidence type="ECO:0000313" key="4">
    <source>
        <dbReference type="Proteomes" id="UP000756346"/>
    </source>
</evidence>
<dbReference type="Gene3D" id="3.20.20.80">
    <property type="entry name" value="Glycosidases"/>
    <property type="match status" value="1"/>
</dbReference>
<dbReference type="RefSeq" id="XP_046008493.1">
    <property type="nucleotide sequence ID" value="XM_046159366.1"/>
</dbReference>
<dbReference type="SUPFAM" id="SSF51445">
    <property type="entry name" value="(Trans)glycosidases"/>
    <property type="match status" value="1"/>
</dbReference>
<dbReference type="GeneID" id="70188912"/>
<dbReference type="GO" id="GO:0005975">
    <property type="term" value="P:carbohydrate metabolic process"/>
    <property type="evidence" value="ECO:0007669"/>
    <property type="project" value="InterPro"/>
</dbReference>
<dbReference type="Pfam" id="PF00704">
    <property type="entry name" value="Glyco_hydro_18"/>
    <property type="match status" value="1"/>
</dbReference>
<accession>A0A9P8XZJ9</accession>
<keyword evidence="3" id="KW-0378">Hydrolase</keyword>
<dbReference type="InterPro" id="IPR050314">
    <property type="entry name" value="Glycosyl_Hydrlase_18"/>
</dbReference>
<dbReference type="PANTHER" id="PTHR11177">
    <property type="entry name" value="CHITINASE"/>
    <property type="match status" value="1"/>
</dbReference>
<dbReference type="OrthoDB" id="73875at2759"/>
<comment type="caution">
    <text evidence="3">The sequence shown here is derived from an EMBL/GenBank/DDBJ whole genome shotgun (WGS) entry which is preliminary data.</text>
</comment>
<proteinExistence type="predicted"/>
<dbReference type="GO" id="GO:0008061">
    <property type="term" value="F:chitin binding"/>
    <property type="evidence" value="ECO:0007669"/>
    <property type="project" value="InterPro"/>
</dbReference>
<dbReference type="GO" id="GO:0008843">
    <property type="term" value="F:endochitinase activity"/>
    <property type="evidence" value="ECO:0007669"/>
    <property type="project" value="UniProtKB-EC"/>
</dbReference>
<dbReference type="EMBL" id="JAGTJQ010000009">
    <property type="protein sequence ID" value="KAH7024945.1"/>
    <property type="molecule type" value="Genomic_DNA"/>
</dbReference>
<reference evidence="3" key="1">
    <citation type="journal article" date="2021" name="Nat. Commun.">
        <title>Genetic determinants of endophytism in the Arabidopsis root mycobiome.</title>
        <authorList>
            <person name="Mesny F."/>
            <person name="Miyauchi S."/>
            <person name="Thiergart T."/>
            <person name="Pickel B."/>
            <person name="Atanasova L."/>
            <person name="Karlsson M."/>
            <person name="Huettel B."/>
            <person name="Barry K.W."/>
            <person name="Haridas S."/>
            <person name="Chen C."/>
            <person name="Bauer D."/>
            <person name="Andreopoulos W."/>
            <person name="Pangilinan J."/>
            <person name="LaButti K."/>
            <person name="Riley R."/>
            <person name="Lipzen A."/>
            <person name="Clum A."/>
            <person name="Drula E."/>
            <person name="Henrissat B."/>
            <person name="Kohler A."/>
            <person name="Grigoriev I.V."/>
            <person name="Martin F.M."/>
            <person name="Hacquard S."/>
        </authorList>
    </citation>
    <scope>NUCLEOTIDE SEQUENCE</scope>
    <source>
        <strain evidence="3">MPI-CAGE-CH-0230</strain>
    </source>
</reference>
<name>A0A9P8XZJ9_9PEZI</name>
<dbReference type="InterPro" id="IPR017853">
    <property type="entry name" value="GH"/>
</dbReference>
<dbReference type="InterPro" id="IPR011583">
    <property type="entry name" value="Chitinase_II/V-like_cat"/>
</dbReference>